<name>W6UUZ4_ECHGR</name>
<dbReference type="RefSeq" id="XP_024356324.1">
    <property type="nucleotide sequence ID" value="XM_024489646.1"/>
</dbReference>
<keyword evidence="2" id="KW-1185">Reference proteome</keyword>
<proteinExistence type="predicted"/>
<dbReference type="CTD" id="36336112"/>
<organism evidence="1 2">
    <name type="scientific">Echinococcus granulosus</name>
    <name type="common">Hydatid tapeworm</name>
    <dbReference type="NCBI Taxonomy" id="6210"/>
    <lineage>
        <taxon>Eukaryota</taxon>
        <taxon>Metazoa</taxon>
        <taxon>Spiralia</taxon>
        <taxon>Lophotrochozoa</taxon>
        <taxon>Platyhelminthes</taxon>
        <taxon>Cestoda</taxon>
        <taxon>Eucestoda</taxon>
        <taxon>Cyclophyllidea</taxon>
        <taxon>Taeniidae</taxon>
        <taxon>Echinococcus</taxon>
        <taxon>Echinococcus granulosus group</taxon>
    </lineage>
</organism>
<dbReference type="GeneID" id="36336112"/>
<gene>
    <name evidence="1" type="ORF">EGR_00397</name>
</gene>
<comment type="caution">
    <text evidence="1">The sequence shown here is derived from an EMBL/GenBank/DDBJ whole genome shotgun (WGS) entry which is preliminary data.</text>
</comment>
<dbReference type="EMBL" id="APAU02000001">
    <property type="protein sequence ID" value="EUB65128.1"/>
    <property type="molecule type" value="Genomic_DNA"/>
</dbReference>
<dbReference type="Proteomes" id="UP000019149">
    <property type="component" value="Unassembled WGS sequence"/>
</dbReference>
<accession>W6UUZ4</accession>
<reference evidence="1 2" key="1">
    <citation type="journal article" date="2013" name="Nat. Genet.">
        <title>The genome of the hydatid tapeworm Echinococcus granulosus.</title>
        <authorList>
            <person name="Zheng H."/>
            <person name="Zhang W."/>
            <person name="Zhang L."/>
            <person name="Zhang Z."/>
            <person name="Li J."/>
            <person name="Lu G."/>
            <person name="Zhu Y."/>
            <person name="Wang Y."/>
            <person name="Huang Y."/>
            <person name="Liu J."/>
            <person name="Kang H."/>
            <person name="Chen J."/>
            <person name="Wang L."/>
            <person name="Chen A."/>
            <person name="Yu S."/>
            <person name="Gao Z."/>
            <person name="Jin L."/>
            <person name="Gu W."/>
            <person name="Wang Z."/>
            <person name="Zhao L."/>
            <person name="Shi B."/>
            <person name="Wen H."/>
            <person name="Lin R."/>
            <person name="Jones M.K."/>
            <person name="Brejova B."/>
            <person name="Vinar T."/>
            <person name="Zhao G."/>
            <person name="McManus D.P."/>
            <person name="Chen Z."/>
            <person name="Zhou Y."/>
            <person name="Wang S."/>
        </authorList>
    </citation>
    <scope>NUCLEOTIDE SEQUENCE [LARGE SCALE GENOMIC DNA]</scope>
</reference>
<dbReference type="AlphaFoldDB" id="W6UUZ4"/>
<evidence type="ECO:0000313" key="2">
    <source>
        <dbReference type="Proteomes" id="UP000019149"/>
    </source>
</evidence>
<dbReference type="KEGG" id="egl:EGR_00397"/>
<sequence>MPSAFCFVPLLRRPPLRIRCSTYSETLLIVTSALGRKVSEGTLNSRPVSILNGETPADAWAVALYAKWAFSRFGRSQGATKRSISFIVFNQPGAVVADDAFLSFLLCSVVRAYRPRLRRSRPYLLSPSAISNVSQLCMDMAMDSERELQMSSTSSFGGGTAMPASVPCRVEKLFSSKGRSLWLEPALRAAALFDVHVVGDAGVNCSCKQILEDKGVVQLVIGVTFSATISGSDELYALEAVDRML</sequence>
<protein>
    <submittedName>
        <fullName evidence="1">Uncharacterized protein</fullName>
    </submittedName>
</protein>
<evidence type="ECO:0000313" key="1">
    <source>
        <dbReference type="EMBL" id="EUB65128.1"/>
    </source>
</evidence>